<dbReference type="InterPro" id="IPR036059">
    <property type="entry name" value="TldD/PmbA_sf"/>
</dbReference>
<dbReference type="InterPro" id="IPR045570">
    <property type="entry name" value="Metalloprtase-TldD/E_cen_dom"/>
</dbReference>
<feature type="domain" description="Metalloprotease TldD/E C-terminal" evidence="1">
    <location>
        <begin position="219"/>
        <end position="440"/>
    </location>
</feature>
<dbReference type="Pfam" id="PF19290">
    <property type="entry name" value="PmbA_TldD_2nd"/>
    <property type="match status" value="1"/>
</dbReference>
<evidence type="ECO:0000313" key="3">
    <source>
        <dbReference type="EMBL" id="HHP67938.1"/>
    </source>
</evidence>
<dbReference type="InterPro" id="IPR035068">
    <property type="entry name" value="TldD/PmbA_N"/>
</dbReference>
<organism evidence="3">
    <name type="scientific">Thermogladius calderae</name>
    <dbReference type="NCBI Taxonomy" id="1200300"/>
    <lineage>
        <taxon>Archaea</taxon>
        <taxon>Thermoproteota</taxon>
        <taxon>Thermoprotei</taxon>
        <taxon>Desulfurococcales</taxon>
        <taxon>Desulfurococcaceae</taxon>
        <taxon>Thermogladius</taxon>
    </lineage>
</organism>
<dbReference type="SUPFAM" id="SSF111283">
    <property type="entry name" value="Putative modulator of DNA gyrase, PmbA/TldD"/>
    <property type="match status" value="1"/>
</dbReference>
<comment type="caution">
    <text evidence="3">The sequence shown here is derived from an EMBL/GenBank/DDBJ whole genome shotgun (WGS) entry which is preliminary data.</text>
</comment>
<dbReference type="GO" id="GO:0008237">
    <property type="term" value="F:metallopeptidase activity"/>
    <property type="evidence" value="ECO:0007669"/>
    <property type="project" value="InterPro"/>
</dbReference>
<dbReference type="GO" id="GO:0006508">
    <property type="term" value="P:proteolysis"/>
    <property type="evidence" value="ECO:0007669"/>
    <property type="project" value="InterPro"/>
</dbReference>
<dbReference type="EMBL" id="DRYK01000055">
    <property type="protein sequence ID" value="HHP67938.1"/>
    <property type="molecule type" value="Genomic_DNA"/>
</dbReference>
<proteinExistence type="predicted"/>
<accession>A0A7J3XYV5</accession>
<name>A0A7J3XYV5_9CREN</name>
<dbReference type="Gene3D" id="3.30.2290.10">
    <property type="entry name" value="PmbA/TldD superfamily"/>
    <property type="match status" value="1"/>
</dbReference>
<protein>
    <submittedName>
        <fullName evidence="3">TldD/PmbA family protein</fullName>
    </submittedName>
</protein>
<dbReference type="InterPro" id="IPR045569">
    <property type="entry name" value="Metalloprtase-TldD/E_C"/>
</dbReference>
<dbReference type="AlphaFoldDB" id="A0A7J3XYV5"/>
<evidence type="ECO:0000259" key="1">
    <source>
        <dbReference type="Pfam" id="PF19289"/>
    </source>
</evidence>
<dbReference type="PANTHER" id="PTHR43666">
    <property type="entry name" value="TLDD PROTEIN"/>
    <property type="match status" value="1"/>
</dbReference>
<sequence>MSASELAGKFVEKALEKGFSDAAIAIDVVNRMMVKFANTQPSVAQEWKTAVANIYLSKGRKVFTGTFQLDKIGDADKLLGEISLLVDRVSESELYAPLPQPGVRSGFYSRVDDKIVEAMKDPSGLVELLLEASSREHSIDFTAGKIDLWKRRRHLTTSTGAQIVEESTGVETYIRSFKEDGSGQWGFASRVLDKSRIEEVALKASELAYESRGRSSVEPGVYDVILSPLVFSQLMNVMAWMSTGLSVLTGMSIFIDKKIGDQVASPLLSIYDAPRDDKLPFSTVFDDEAVATFDKPILEKGLLKNILHNTKTALKFNTESTGNAGWVHPRPWNLVIEGGGFKLEELISEVKRGLLITNNWYTRLQNYAEGVFSTIGRDAIFLIESGRIVKPVERIRIADKLPRLLNNIEGLSRETYDVMWWEVRVPTRSPYALVRNVNITKHFT</sequence>
<dbReference type="Pfam" id="PF19289">
    <property type="entry name" value="PmbA_TldD_3rd"/>
    <property type="match status" value="1"/>
</dbReference>
<reference evidence="3" key="1">
    <citation type="journal article" date="2020" name="mSystems">
        <title>Genome- and Community-Level Interaction Insights into Carbon Utilization and Element Cycling Functions of Hydrothermarchaeota in Hydrothermal Sediment.</title>
        <authorList>
            <person name="Zhou Z."/>
            <person name="Liu Y."/>
            <person name="Xu W."/>
            <person name="Pan J."/>
            <person name="Luo Z.H."/>
            <person name="Li M."/>
        </authorList>
    </citation>
    <scope>NUCLEOTIDE SEQUENCE [LARGE SCALE GENOMIC DNA]</scope>
    <source>
        <strain evidence="3">SpSt-110</strain>
    </source>
</reference>
<dbReference type="PANTHER" id="PTHR43666:SF1">
    <property type="entry name" value="CONSERVED PROTEIN"/>
    <property type="match status" value="1"/>
</dbReference>
<evidence type="ECO:0000259" key="2">
    <source>
        <dbReference type="Pfam" id="PF19290"/>
    </source>
</evidence>
<feature type="domain" description="Metalloprotease TldD/E central" evidence="2">
    <location>
        <begin position="123"/>
        <end position="209"/>
    </location>
</feature>
<gene>
    <name evidence="3" type="ORF">ENM60_04015</name>
</gene>